<dbReference type="Proteomes" id="UP001431313">
    <property type="component" value="Unassembled WGS sequence"/>
</dbReference>
<evidence type="ECO:0000313" key="2">
    <source>
        <dbReference type="EMBL" id="MCS0638923.1"/>
    </source>
</evidence>
<dbReference type="RefSeq" id="WP_258790231.1">
    <property type="nucleotide sequence ID" value="NZ_JANUGQ010000028.1"/>
</dbReference>
<organism evidence="2 3">
    <name type="scientific">Streptomyces pyxinae</name>
    <dbReference type="NCBI Taxonomy" id="2970734"/>
    <lineage>
        <taxon>Bacteria</taxon>
        <taxon>Bacillati</taxon>
        <taxon>Actinomycetota</taxon>
        <taxon>Actinomycetes</taxon>
        <taxon>Kitasatosporales</taxon>
        <taxon>Streptomycetaceae</taxon>
        <taxon>Streptomyces</taxon>
    </lineage>
</organism>
<accession>A0ABT2CNB5</accession>
<evidence type="ECO:0000256" key="1">
    <source>
        <dbReference type="SAM" id="MobiDB-lite"/>
    </source>
</evidence>
<evidence type="ECO:0008006" key="4">
    <source>
        <dbReference type="Google" id="ProtNLM"/>
    </source>
</evidence>
<protein>
    <recommendedName>
        <fullName evidence="4">Secreted protein</fullName>
    </recommendedName>
</protein>
<keyword evidence="3" id="KW-1185">Reference proteome</keyword>
<name>A0ABT2CNB5_9ACTN</name>
<feature type="region of interest" description="Disordered" evidence="1">
    <location>
        <begin position="81"/>
        <end position="102"/>
    </location>
</feature>
<comment type="caution">
    <text evidence="2">The sequence shown here is derived from an EMBL/GenBank/DDBJ whole genome shotgun (WGS) entry which is preliminary data.</text>
</comment>
<evidence type="ECO:0000313" key="3">
    <source>
        <dbReference type="Proteomes" id="UP001431313"/>
    </source>
</evidence>
<gene>
    <name evidence="2" type="ORF">NX801_25400</name>
</gene>
<proteinExistence type="predicted"/>
<reference evidence="2" key="1">
    <citation type="submission" date="2022-08" db="EMBL/GenBank/DDBJ databases">
        <authorList>
            <person name="Somphong A."/>
            <person name="Phongsopitanun W."/>
        </authorList>
    </citation>
    <scope>NUCLEOTIDE SEQUENCE</scope>
    <source>
        <strain evidence="2">LP05-1</strain>
    </source>
</reference>
<dbReference type="EMBL" id="JANUGQ010000028">
    <property type="protein sequence ID" value="MCS0638923.1"/>
    <property type="molecule type" value="Genomic_DNA"/>
</dbReference>
<sequence>MRGPGVIRTGRPMALLGAMATLLAALVICLAPGAGHHGGTESGDGARMTRVAGTAAGDSWYACPYDDGGCGLTASLSPAVLTAPPLDPPPHQDGPALLVPPAGGGRVDGTFAARPRAPDLHLLQVLRT</sequence>